<gene>
    <name evidence="2" type="ORF">C2845_PM08G12270</name>
</gene>
<organism evidence="2 3">
    <name type="scientific">Panicum miliaceum</name>
    <name type="common">Proso millet</name>
    <name type="synonym">Broomcorn millet</name>
    <dbReference type="NCBI Taxonomy" id="4540"/>
    <lineage>
        <taxon>Eukaryota</taxon>
        <taxon>Viridiplantae</taxon>
        <taxon>Streptophyta</taxon>
        <taxon>Embryophyta</taxon>
        <taxon>Tracheophyta</taxon>
        <taxon>Spermatophyta</taxon>
        <taxon>Magnoliopsida</taxon>
        <taxon>Liliopsida</taxon>
        <taxon>Poales</taxon>
        <taxon>Poaceae</taxon>
        <taxon>PACMAD clade</taxon>
        <taxon>Panicoideae</taxon>
        <taxon>Panicodae</taxon>
        <taxon>Paniceae</taxon>
        <taxon>Panicinae</taxon>
        <taxon>Panicum</taxon>
        <taxon>Panicum sect. Panicum</taxon>
    </lineage>
</organism>
<sequence>MPKELLESIGKRLASGHDVASFRSACSPWRAAVPFATFGPLLLLPFDPDSDTVSFYCFSEKTAFSLTLPDVRGKVPCGSSCGWLALMDEAASVTLLNPFTGARVGLPPADDHVAAASSWERASKVHGRWFLRSGNISGNALAANAIKLEEMMGVFFHEIVLSAPPDAGRECVAMAVLASSTEVAFCRAGVDSAWTLLDTKLECSVASIVHCQDKFLAIDVTGEISIVFSSNATDATPTATPLPSLSPPSGLCHRSYLESDGELHMVGAMVSTFHDTEEFTYRTMIYKCNLLDRAPEWTRVKDVGDLTLFVSKNFSESLSGTSVSKYKKNIIYFSEPLYGDPFDLAHRLEVADIAAGTSKVKKPFSEKMLGSEALGWIRPNLWKGGAIGKYDEKSQTEASPKVTDAPEPAAEVKDAGVSGRDICEHHSCITDELFATGIIPNRQIVICNEND</sequence>
<reference evidence="3" key="1">
    <citation type="journal article" date="2019" name="Nat. Commun.">
        <title>The genome of broomcorn millet.</title>
        <authorList>
            <person name="Zou C."/>
            <person name="Miki D."/>
            <person name="Li D."/>
            <person name="Tang Q."/>
            <person name="Xiao L."/>
            <person name="Rajput S."/>
            <person name="Deng P."/>
            <person name="Jia W."/>
            <person name="Huang R."/>
            <person name="Zhang M."/>
            <person name="Sun Y."/>
            <person name="Hu J."/>
            <person name="Fu X."/>
            <person name="Schnable P.S."/>
            <person name="Li F."/>
            <person name="Zhang H."/>
            <person name="Feng B."/>
            <person name="Zhu X."/>
            <person name="Liu R."/>
            <person name="Schnable J.C."/>
            <person name="Zhu J.-K."/>
            <person name="Zhang H."/>
        </authorList>
    </citation>
    <scope>NUCLEOTIDE SEQUENCE [LARGE SCALE GENOMIC DNA]</scope>
</reference>
<dbReference type="Proteomes" id="UP000275267">
    <property type="component" value="Unassembled WGS sequence"/>
</dbReference>
<dbReference type="STRING" id="4540.A0A3L6R234"/>
<dbReference type="OrthoDB" id="616438at2759"/>
<dbReference type="Pfam" id="PF03478">
    <property type="entry name" value="Beta-prop_KIB1-4"/>
    <property type="match status" value="1"/>
</dbReference>
<dbReference type="PANTHER" id="PTHR44259">
    <property type="entry name" value="OS07G0183000 PROTEIN-RELATED"/>
    <property type="match status" value="1"/>
</dbReference>
<name>A0A3L6R234_PANMI</name>
<dbReference type="InterPro" id="IPR050942">
    <property type="entry name" value="F-box_BR-signaling"/>
</dbReference>
<accession>A0A3L6R234</accession>
<proteinExistence type="predicted"/>
<evidence type="ECO:0000313" key="3">
    <source>
        <dbReference type="Proteomes" id="UP000275267"/>
    </source>
</evidence>
<dbReference type="InterPro" id="IPR005174">
    <property type="entry name" value="KIB1-4_b-propeller"/>
</dbReference>
<keyword evidence="3" id="KW-1185">Reference proteome</keyword>
<dbReference type="EMBL" id="PQIB02000010">
    <property type="protein sequence ID" value="RLM93539.1"/>
    <property type="molecule type" value="Genomic_DNA"/>
</dbReference>
<evidence type="ECO:0000259" key="1">
    <source>
        <dbReference type="Pfam" id="PF03478"/>
    </source>
</evidence>
<dbReference type="PANTHER" id="PTHR44259:SF111">
    <property type="entry name" value="OS04G0167600 PROTEIN"/>
    <property type="match status" value="1"/>
</dbReference>
<dbReference type="AlphaFoldDB" id="A0A3L6R234"/>
<protein>
    <recommendedName>
        <fullName evidence="1">KIB1-4 beta-propeller domain-containing protein</fullName>
    </recommendedName>
</protein>
<evidence type="ECO:0000313" key="2">
    <source>
        <dbReference type="EMBL" id="RLM93539.1"/>
    </source>
</evidence>
<comment type="caution">
    <text evidence="2">The sequence shown here is derived from an EMBL/GenBank/DDBJ whole genome shotgun (WGS) entry which is preliminary data.</text>
</comment>
<feature type="domain" description="KIB1-4 beta-propeller" evidence="1">
    <location>
        <begin position="55"/>
        <end position="340"/>
    </location>
</feature>